<sequence length="413" mass="46445">MSKYKESVLDNGLRIITHEDKSVPIVDIQLVFKAGSRYEEEHQKGYAHILEHMLLKGTTKRPSPVLLAQEIDSKGGYKNAYTSRESLVMILQAADNYAEELLELLSDMFLNSLIDSVTLENEKKVIIEELKRADDNTESFFGRFTFEKLFSGHPLATNILGDVESIKSASSDKLRTYKEKFLLPSRAALVISGNMDHDRAIVLAKKYFNEWSSEKSDIVQSVVFNSVNQGPYFYAKDTKQTLVAYNFLTISAEKIKELAALDILQNFLNFGGSSVLAEELRHKRGLVYAVGLINTTFNDAGLFRIQTSTSKPKETIEAIKDIFHNLKSSFTEDLLSGIKLRLIGAFKLRIANPYNQTGFLSAGFIAQAKLFTPEEYISEINSISYDEIVRVIDTYLVPEKAVITAIGPEDFSK</sequence>
<dbReference type="GO" id="GO:0004222">
    <property type="term" value="F:metalloendopeptidase activity"/>
    <property type="evidence" value="ECO:0007669"/>
    <property type="project" value="InterPro"/>
</dbReference>
<dbReference type="Pfam" id="PF00675">
    <property type="entry name" value="Peptidase_M16"/>
    <property type="match status" value="1"/>
</dbReference>
<organism evidence="5 6">
    <name type="scientific">Candidatus Yanofskybacteria bacterium RIFCSPLOWO2_12_FULL_43_11b</name>
    <dbReference type="NCBI Taxonomy" id="1802710"/>
    <lineage>
        <taxon>Bacteria</taxon>
        <taxon>Candidatus Yanofskyibacteriota</taxon>
    </lineage>
</organism>
<dbReference type="EMBL" id="MGKY01000010">
    <property type="protein sequence ID" value="OGN33840.1"/>
    <property type="molecule type" value="Genomic_DNA"/>
</dbReference>
<dbReference type="PANTHER" id="PTHR11851">
    <property type="entry name" value="METALLOPROTEASE"/>
    <property type="match status" value="1"/>
</dbReference>
<feature type="domain" description="Peptidase M16 C-terminal" evidence="4">
    <location>
        <begin position="170"/>
        <end position="340"/>
    </location>
</feature>
<proteinExistence type="inferred from homology"/>
<dbReference type="PROSITE" id="PS00143">
    <property type="entry name" value="INSULINASE"/>
    <property type="match status" value="1"/>
</dbReference>
<dbReference type="InterPro" id="IPR011249">
    <property type="entry name" value="Metalloenz_LuxS/M16"/>
</dbReference>
<evidence type="ECO:0000259" key="4">
    <source>
        <dbReference type="Pfam" id="PF05193"/>
    </source>
</evidence>
<dbReference type="InterPro" id="IPR011765">
    <property type="entry name" value="Pept_M16_N"/>
</dbReference>
<dbReference type="GO" id="GO:0046872">
    <property type="term" value="F:metal ion binding"/>
    <property type="evidence" value="ECO:0007669"/>
    <property type="project" value="InterPro"/>
</dbReference>
<gene>
    <name evidence="5" type="ORF">A3G51_01880</name>
</gene>
<accession>A0A1F8H9K5</accession>
<dbReference type="Proteomes" id="UP000177745">
    <property type="component" value="Unassembled WGS sequence"/>
</dbReference>
<evidence type="ECO:0000313" key="6">
    <source>
        <dbReference type="Proteomes" id="UP000177745"/>
    </source>
</evidence>
<dbReference type="InterPro" id="IPR001431">
    <property type="entry name" value="Pept_M16_Zn_BS"/>
</dbReference>
<reference evidence="5 6" key="1">
    <citation type="journal article" date="2016" name="Nat. Commun.">
        <title>Thousands of microbial genomes shed light on interconnected biogeochemical processes in an aquifer system.</title>
        <authorList>
            <person name="Anantharaman K."/>
            <person name="Brown C.T."/>
            <person name="Hug L.A."/>
            <person name="Sharon I."/>
            <person name="Castelle C.J."/>
            <person name="Probst A.J."/>
            <person name="Thomas B.C."/>
            <person name="Singh A."/>
            <person name="Wilkins M.J."/>
            <person name="Karaoz U."/>
            <person name="Brodie E.L."/>
            <person name="Williams K.H."/>
            <person name="Hubbard S.S."/>
            <person name="Banfield J.F."/>
        </authorList>
    </citation>
    <scope>NUCLEOTIDE SEQUENCE [LARGE SCALE GENOMIC DNA]</scope>
</reference>
<dbReference type="PANTHER" id="PTHR11851:SF49">
    <property type="entry name" value="MITOCHONDRIAL-PROCESSING PEPTIDASE SUBUNIT ALPHA"/>
    <property type="match status" value="1"/>
</dbReference>
<dbReference type="Pfam" id="PF05193">
    <property type="entry name" value="Peptidase_M16_C"/>
    <property type="match status" value="1"/>
</dbReference>
<dbReference type="InterPro" id="IPR007863">
    <property type="entry name" value="Peptidase_M16_C"/>
</dbReference>
<comment type="similarity">
    <text evidence="1 2">Belongs to the peptidase M16 family.</text>
</comment>
<dbReference type="InterPro" id="IPR050361">
    <property type="entry name" value="MPP/UQCRC_Complex"/>
</dbReference>
<protein>
    <recommendedName>
        <fullName evidence="7">Peptidase M16</fullName>
    </recommendedName>
</protein>
<dbReference type="AlphaFoldDB" id="A0A1F8H9K5"/>
<evidence type="ECO:0000313" key="5">
    <source>
        <dbReference type="EMBL" id="OGN33840.1"/>
    </source>
</evidence>
<comment type="caution">
    <text evidence="5">The sequence shown here is derived from an EMBL/GenBank/DDBJ whole genome shotgun (WGS) entry which is preliminary data.</text>
</comment>
<evidence type="ECO:0000256" key="1">
    <source>
        <dbReference type="ARBA" id="ARBA00007261"/>
    </source>
</evidence>
<name>A0A1F8H9K5_9BACT</name>
<evidence type="ECO:0000259" key="3">
    <source>
        <dbReference type="Pfam" id="PF00675"/>
    </source>
</evidence>
<feature type="domain" description="Peptidase M16 N-terminal" evidence="3">
    <location>
        <begin position="14"/>
        <end position="161"/>
    </location>
</feature>
<dbReference type="SUPFAM" id="SSF63411">
    <property type="entry name" value="LuxS/MPP-like metallohydrolase"/>
    <property type="match status" value="2"/>
</dbReference>
<evidence type="ECO:0000256" key="2">
    <source>
        <dbReference type="RuleBase" id="RU004447"/>
    </source>
</evidence>
<evidence type="ECO:0008006" key="7">
    <source>
        <dbReference type="Google" id="ProtNLM"/>
    </source>
</evidence>
<dbReference type="Gene3D" id="3.30.830.10">
    <property type="entry name" value="Metalloenzyme, LuxS/M16 peptidase-like"/>
    <property type="match status" value="2"/>
</dbReference>
<dbReference type="GO" id="GO:0006508">
    <property type="term" value="P:proteolysis"/>
    <property type="evidence" value="ECO:0007669"/>
    <property type="project" value="InterPro"/>
</dbReference>